<keyword evidence="5 6" id="KW-0472">Membrane</keyword>
<feature type="transmembrane region" description="Helical" evidence="6">
    <location>
        <begin position="36"/>
        <end position="54"/>
    </location>
</feature>
<evidence type="ECO:0000256" key="5">
    <source>
        <dbReference type="ARBA" id="ARBA00023136"/>
    </source>
</evidence>
<accession>A0A5B8R6Z3</accession>
<dbReference type="AlphaFoldDB" id="A0A5B8R6Z3"/>
<feature type="transmembrane region" description="Helical" evidence="6">
    <location>
        <begin position="5"/>
        <end position="24"/>
    </location>
</feature>
<evidence type="ECO:0000256" key="2">
    <source>
        <dbReference type="ARBA" id="ARBA00022475"/>
    </source>
</evidence>
<keyword evidence="3 6" id="KW-0812">Transmembrane</keyword>
<evidence type="ECO:0000313" key="7">
    <source>
        <dbReference type="EMBL" id="QEA04819.1"/>
    </source>
</evidence>
<dbReference type="GO" id="GO:0005886">
    <property type="term" value="C:plasma membrane"/>
    <property type="evidence" value="ECO:0007669"/>
    <property type="project" value="UniProtKB-SubCell"/>
</dbReference>
<keyword evidence="4 6" id="KW-1133">Transmembrane helix</keyword>
<dbReference type="EMBL" id="MN079089">
    <property type="protein sequence ID" value="QEA04819.1"/>
    <property type="molecule type" value="Genomic_DNA"/>
</dbReference>
<evidence type="ECO:0000256" key="6">
    <source>
        <dbReference type="SAM" id="Phobius"/>
    </source>
</evidence>
<name>A0A5B8R6Z3_9ZZZZ</name>
<evidence type="ECO:0008006" key="8">
    <source>
        <dbReference type="Google" id="ProtNLM"/>
    </source>
</evidence>
<comment type="subcellular location">
    <subcellularLocation>
        <location evidence="1">Cell membrane</location>
        <topology evidence="1">Multi-pass membrane protein</topology>
    </subcellularLocation>
</comment>
<evidence type="ECO:0000256" key="4">
    <source>
        <dbReference type="ARBA" id="ARBA00022989"/>
    </source>
</evidence>
<feature type="transmembrane region" description="Helical" evidence="6">
    <location>
        <begin position="276"/>
        <end position="296"/>
    </location>
</feature>
<organism evidence="7">
    <name type="scientific">uncultured organism</name>
    <dbReference type="NCBI Taxonomy" id="155900"/>
    <lineage>
        <taxon>unclassified sequences</taxon>
        <taxon>environmental samples</taxon>
    </lineage>
</organism>
<feature type="transmembrane region" description="Helical" evidence="6">
    <location>
        <begin position="302"/>
        <end position="321"/>
    </location>
</feature>
<evidence type="ECO:0000256" key="3">
    <source>
        <dbReference type="ARBA" id="ARBA00022692"/>
    </source>
</evidence>
<keyword evidence="2" id="KW-1003">Cell membrane</keyword>
<evidence type="ECO:0000256" key="1">
    <source>
        <dbReference type="ARBA" id="ARBA00004651"/>
    </source>
</evidence>
<dbReference type="InterPro" id="IPR022791">
    <property type="entry name" value="L-PG_synthase/AglD"/>
</dbReference>
<gene>
    <name evidence="7" type="ORF">KBTEX_01128</name>
</gene>
<dbReference type="NCBIfam" id="TIGR00374">
    <property type="entry name" value="flippase-like domain"/>
    <property type="match status" value="1"/>
</dbReference>
<protein>
    <recommendedName>
        <fullName evidence="8">Lysylphosphatidylglycerol synthase TM region</fullName>
    </recommendedName>
</protein>
<feature type="transmembrane region" description="Helical" evidence="6">
    <location>
        <begin position="246"/>
        <end position="264"/>
    </location>
</feature>
<feature type="transmembrane region" description="Helical" evidence="6">
    <location>
        <begin position="146"/>
        <end position="165"/>
    </location>
</feature>
<feature type="transmembrane region" description="Helical" evidence="6">
    <location>
        <begin position="215"/>
        <end position="240"/>
    </location>
</feature>
<dbReference type="PANTHER" id="PTHR37693:SF1">
    <property type="entry name" value="INTEGRAL MEMBRANE PROTEIN"/>
    <property type="match status" value="1"/>
</dbReference>
<reference evidence="7" key="1">
    <citation type="submission" date="2019-06" db="EMBL/GenBank/DDBJ databases">
        <authorList>
            <person name="Murdoch R.W."/>
            <person name="Fathepure B."/>
        </authorList>
    </citation>
    <scope>NUCLEOTIDE SEQUENCE</scope>
</reference>
<proteinExistence type="predicted"/>
<sequence>MRRHWVIALMVSVLVSAAIPLWLGGGSQLLHALARFPLWGLVPLLTMVALGWLCNAFRLRILAGAFGLHLPVAEAFSKVLSIEFAGTATPAYTGGPATNVYLFTRRGLGVPEASALVVLDQIADLAFFATFLPLAALFVIGDVAMGWVITAGIVAPVGFALLLWLPRHYRVLALALGRIFRRVPMLHRYRWRLGRALLRFRAAVRLMLGLGRMRLAALYGFCTLHWLLRYALVPTIFMLLDNPLPWAWLFITQALSLMVGHLSLLPGGSVGVEVGFGMMLSAWVDASVLAVALLVWRFCTFHWYLIAGAPAFLLTVGRGVLGRRMAY</sequence>
<dbReference type="PANTHER" id="PTHR37693">
    <property type="entry name" value="PHOSPHATIDYLGLYCEROL LYSYLTRANSFERASE"/>
    <property type="match status" value="1"/>
</dbReference>
<dbReference type="Pfam" id="PF03706">
    <property type="entry name" value="LPG_synthase_TM"/>
    <property type="match status" value="1"/>
</dbReference>
<feature type="transmembrane region" description="Helical" evidence="6">
    <location>
        <begin position="115"/>
        <end position="140"/>
    </location>
</feature>